<accession>A0A1A7BH35</accession>
<evidence type="ECO:0000313" key="1">
    <source>
        <dbReference type="EMBL" id="OBV10525.1"/>
    </source>
</evidence>
<gene>
    <name evidence="1" type="ORF">I603_2127</name>
</gene>
<dbReference type="Proteomes" id="UP000092484">
    <property type="component" value="Unassembled WGS sequence"/>
</dbReference>
<reference evidence="1 2" key="1">
    <citation type="submission" date="2016-06" db="EMBL/GenBank/DDBJ databases">
        <title>Genome sequence of Porphyrobacter dokdonensis DSW-74.</title>
        <authorList>
            <person name="Kim J.F."/>
            <person name="Song J.Y."/>
        </authorList>
    </citation>
    <scope>NUCLEOTIDE SEQUENCE [LARGE SCALE GENOMIC DNA]</scope>
    <source>
        <strain evidence="1 2">DSW-74</strain>
    </source>
</reference>
<dbReference type="STRING" id="1300349.I603_2127"/>
<sequence>MKSLHWARRRFSSLCQRASHGSSFRHCGNPAAWFHDKCRMLHGRPRWHQCIVADRVAYSPSNRLLLTSPFRQPMFFVSARNKNDIRLHFSSNRKQRYPLQPTCAVVH</sequence>
<proteinExistence type="predicted"/>
<organism evidence="1 2">
    <name type="scientific">Erythrobacter dokdonensis DSW-74</name>
    <dbReference type="NCBI Taxonomy" id="1300349"/>
    <lineage>
        <taxon>Bacteria</taxon>
        <taxon>Pseudomonadati</taxon>
        <taxon>Pseudomonadota</taxon>
        <taxon>Alphaproteobacteria</taxon>
        <taxon>Sphingomonadales</taxon>
        <taxon>Erythrobacteraceae</taxon>
        <taxon>Erythrobacter/Porphyrobacter group</taxon>
        <taxon>Erythrobacter</taxon>
    </lineage>
</organism>
<dbReference type="EMBL" id="LZYB01000005">
    <property type="protein sequence ID" value="OBV10525.1"/>
    <property type="molecule type" value="Genomic_DNA"/>
</dbReference>
<keyword evidence="2" id="KW-1185">Reference proteome</keyword>
<protein>
    <submittedName>
        <fullName evidence="1">Uncharacterized protein</fullName>
    </submittedName>
</protein>
<name>A0A1A7BH35_9SPHN</name>
<comment type="caution">
    <text evidence="1">The sequence shown here is derived from an EMBL/GenBank/DDBJ whole genome shotgun (WGS) entry which is preliminary data.</text>
</comment>
<dbReference type="AlphaFoldDB" id="A0A1A7BH35"/>
<evidence type="ECO:0000313" key="2">
    <source>
        <dbReference type="Proteomes" id="UP000092484"/>
    </source>
</evidence>